<comment type="caution">
    <text evidence="1">The sequence shown here is derived from an EMBL/GenBank/DDBJ whole genome shotgun (WGS) entry which is preliminary data.</text>
</comment>
<proteinExistence type="predicted"/>
<dbReference type="Proteomes" id="UP001519332">
    <property type="component" value="Unassembled WGS sequence"/>
</dbReference>
<name>A0ABS4TWW4_9PSEU</name>
<reference evidence="1 2" key="1">
    <citation type="submission" date="2021-03" db="EMBL/GenBank/DDBJ databases">
        <title>Sequencing the genomes of 1000 actinobacteria strains.</title>
        <authorList>
            <person name="Klenk H.-P."/>
        </authorList>
    </citation>
    <scope>NUCLEOTIDE SEQUENCE [LARGE SCALE GENOMIC DNA]</scope>
    <source>
        <strain evidence="1 2">DSM 46670</strain>
    </source>
</reference>
<accession>A0ABS4TWW4</accession>
<gene>
    <name evidence="1" type="ORF">JOF56_009267</name>
</gene>
<dbReference type="EMBL" id="JAGINW010000001">
    <property type="protein sequence ID" value="MBP2328882.1"/>
    <property type="molecule type" value="Genomic_DNA"/>
</dbReference>
<protein>
    <submittedName>
        <fullName evidence="1">Uncharacterized protein</fullName>
    </submittedName>
</protein>
<evidence type="ECO:0000313" key="1">
    <source>
        <dbReference type="EMBL" id="MBP2328882.1"/>
    </source>
</evidence>
<keyword evidence="2" id="KW-1185">Reference proteome</keyword>
<organism evidence="1 2">
    <name type="scientific">Kibdelosporangium banguiense</name>
    <dbReference type="NCBI Taxonomy" id="1365924"/>
    <lineage>
        <taxon>Bacteria</taxon>
        <taxon>Bacillati</taxon>
        <taxon>Actinomycetota</taxon>
        <taxon>Actinomycetes</taxon>
        <taxon>Pseudonocardiales</taxon>
        <taxon>Pseudonocardiaceae</taxon>
        <taxon>Kibdelosporangium</taxon>
    </lineage>
</organism>
<dbReference type="RefSeq" id="WP_209645784.1">
    <property type="nucleotide sequence ID" value="NZ_JAGINW010000001.1"/>
</dbReference>
<evidence type="ECO:0000313" key="2">
    <source>
        <dbReference type="Proteomes" id="UP001519332"/>
    </source>
</evidence>
<sequence length="320" mass="35393">MPSTWQLERNRYFTGKAMAARDFAADPDYLLGVHRAHNRLCHGWGVLDGLTVTVDQTTTRCVRVAPGVALDRNGREVIVSTGLSATVDLYALPALLCVQYAEDEIEPVPPVSVASADATASEYNRVRENPKTTWITDTARWQQIVTDDRADLTCDELDLIPLAVVRSNGQSFVVQPVRRPLFSPSRLTRISSVNWQHDRTSPLRDLTVTFDRRLHATAHGVSANTFLVYSAEHPFADRTRLLCPQGMEPVLDENRTVVTYPVSPVPVGHWVYVSLLCDFLTDENGSQIDGSHLGGRLPTGNGVPGGVFDSWFQVDVEVTP</sequence>